<evidence type="ECO:0000313" key="5">
    <source>
        <dbReference type="EMBL" id="TWL39384.1"/>
    </source>
</evidence>
<feature type="domain" description="Metallo-beta-lactamase" evidence="3">
    <location>
        <begin position="8"/>
        <end position="194"/>
    </location>
</feature>
<keyword evidence="7" id="KW-1185">Reference proteome</keyword>
<name>A0A6I7TUA4_9BACI</name>
<evidence type="ECO:0000313" key="6">
    <source>
        <dbReference type="Proteomes" id="UP000185604"/>
    </source>
</evidence>
<dbReference type="EMBL" id="LKPO01000004">
    <property type="protein sequence ID" value="OLF96668.1"/>
    <property type="molecule type" value="Genomic_DNA"/>
</dbReference>
<accession>A0A6I7TUA4</accession>
<evidence type="ECO:0000313" key="7">
    <source>
        <dbReference type="Proteomes" id="UP000429980"/>
    </source>
</evidence>
<evidence type="ECO:0000256" key="1">
    <source>
        <dbReference type="ARBA" id="ARBA00022801"/>
    </source>
</evidence>
<sequence>MMKVTYHGHSVVTVETGNHQLIFDPFITGNSLTDLKPEEVKADVILLTHGHNDHVGDTVEIAKRNHSLVVAPNELAVYLGWKGLNVHPMHIGGSHQFDFGQVKLTQAFHGSAYTEEDSQKIVYTGMPAGILLTVEGRTIFHAGDTGLFSDMKLIGELNHIDLAFLPIGDNFTMGPEDAKLAAEWLRAKQVVPVHYSTFPVIEQDPHAFADSLPGGVGKVLEVGESIEFK</sequence>
<reference evidence="4 6" key="1">
    <citation type="journal article" date="2016" name="Front. Microbiol.">
        <title>High-Level Heat Resistance of Spores of Bacillus amyloliquefaciens and Bacillus licheniformis Results from the Presence of a spoVA Operon in a Tn1546 Transposon.</title>
        <authorList>
            <person name="Berendsen E.M."/>
            <person name="Koning R.A."/>
            <person name="Boekhorst J."/>
            <person name="de Jong A."/>
            <person name="Kuipers O.P."/>
            <person name="Wells-Bennik M.H."/>
        </authorList>
    </citation>
    <scope>NUCLEOTIDE SEQUENCE [LARGE SCALE GENOMIC DNA]</scope>
    <source>
        <strain evidence="4 6">B4121</strain>
    </source>
</reference>
<reference evidence="5 7" key="2">
    <citation type="submission" date="2019-06" db="EMBL/GenBank/DDBJ databases">
        <title>Genome sequence analysis of &gt;100 Bacillus licheniformis strains suggests intrinsic resistance to this species.</title>
        <authorList>
            <person name="Wels M."/>
            <person name="Siezen R.J."/>
            <person name="Johansen E."/>
            <person name="Stuer-Lauridsen B."/>
            <person name="Bjerre K."/>
            <person name="Nielsen B.K.K."/>
        </authorList>
    </citation>
    <scope>NUCLEOTIDE SEQUENCE [LARGE SCALE GENOMIC DNA]</scope>
    <source>
        <strain evidence="5 7">BAC-15381</strain>
    </source>
</reference>
<dbReference type="SMART" id="SM00849">
    <property type="entry name" value="Lactamase_B"/>
    <property type="match status" value="1"/>
</dbReference>
<dbReference type="InterPro" id="IPR022877">
    <property type="entry name" value="UPF0173"/>
</dbReference>
<comment type="caution">
    <text evidence="4">The sequence shown here is derived from an EMBL/GenBank/DDBJ whole genome shotgun (WGS) entry which is preliminary data.</text>
</comment>
<dbReference type="NCBIfam" id="NF001911">
    <property type="entry name" value="PRK00685.1"/>
    <property type="match status" value="1"/>
</dbReference>
<gene>
    <name evidence="4" type="ORF">B4121_0879</name>
    <name evidence="5" type="ORF">CHCC15381_2902</name>
</gene>
<dbReference type="Proteomes" id="UP000185604">
    <property type="component" value="Unassembled WGS sequence"/>
</dbReference>
<dbReference type="Gene3D" id="3.60.15.10">
    <property type="entry name" value="Ribonuclease Z/Hydroxyacylglutathione hydrolase-like"/>
    <property type="match status" value="1"/>
</dbReference>
<evidence type="ECO:0000313" key="4">
    <source>
        <dbReference type="EMBL" id="OLF96668.1"/>
    </source>
</evidence>
<comment type="similarity">
    <text evidence="2">Belongs to the UPF0173 family.</text>
</comment>
<dbReference type="GO" id="GO:0016787">
    <property type="term" value="F:hydrolase activity"/>
    <property type="evidence" value="ECO:0007669"/>
    <property type="project" value="UniProtKB-UniRule"/>
</dbReference>
<proteinExistence type="inferred from homology"/>
<dbReference type="InterPro" id="IPR001279">
    <property type="entry name" value="Metallo-B-lactamas"/>
</dbReference>
<dbReference type="PANTHER" id="PTHR39189:SF1">
    <property type="entry name" value="UPF0173 METAL-DEPENDENT HYDROLASE YTKL"/>
    <property type="match status" value="1"/>
</dbReference>
<dbReference type="PANTHER" id="PTHR39189">
    <property type="entry name" value="UPF0173 METAL-DEPENDENT HYDROLASE YTKL"/>
    <property type="match status" value="1"/>
</dbReference>
<dbReference type="HAMAP" id="MF_00457">
    <property type="entry name" value="UPF0173"/>
    <property type="match status" value="1"/>
</dbReference>
<evidence type="ECO:0000259" key="3">
    <source>
        <dbReference type="SMART" id="SM00849"/>
    </source>
</evidence>
<dbReference type="SUPFAM" id="SSF56281">
    <property type="entry name" value="Metallo-hydrolase/oxidoreductase"/>
    <property type="match status" value="1"/>
</dbReference>
<organism evidence="4 6">
    <name type="scientific">Bacillus paralicheniformis</name>
    <dbReference type="NCBI Taxonomy" id="1648923"/>
    <lineage>
        <taxon>Bacteria</taxon>
        <taxon>Bacillati</taxon>
        <taxon>Bacillota</taxon>
        <taxon>Bacilli</taxon>
        <taxon>Bacillales</taxon>
        <taxon>Bacillaceae</taxon>
        <taxon>Bacillus</taxon>
    </lineage>
</organism>
<dbReference type="InterPro" id="IPR036866">
    <property type="entry name" value="RibonucZ/Hydroxyglut_hydro"/>
</dbReference>
<keyword evidence="1 2" id="KW-0378">Hydrolase</keyword>
<dbReference type="Pfam" id="PF12706">
    <property type="entry name" value="Lactamase_B_2"/>
    <property type="match status" value="1"/>
</dbReference>
<dbReference type="AlphaFoldDB" id="A0A6I7TUA4"/>
<dbReference type="EMBL" id="NILF01000034">
    <property type="protein sequence ID" value="TWL39384.1"/>
    <property type="molecule type" value="Genomic_DNA"/>
</dbReference>
<evidence type="ECO:0000256" key="2">
    <source>
        <dbReference type="HAMAP-Rule" id="MF_00457"/>
    </source>
</evidence>
<protein>
    <recommendedName>
        <fullName evidence="2">UPF0173 metal-dependent hydrolase B4121_0879</fullName>
    </recommendedName>
</protein>
<dbReference type="Proteomes" id="UP000429980">
    <property type="component" value="Unassembled WGS sequence"/>
</dbReference>